<dbReference type="Pfam" id="PF03372">
    <property type="entry name" value="Exo_endo_phos"/>
    <property type="match status" value="1"/>
</dbReference>
<dbReference type="InterPro" id="IPR004808">
    <property type="entry name" value="AP_endonuc_1"/>
</dbReference>
<feature type="domain" description="Endonuclease/exonuclease/phosphatase" evidence="12">
    <location>
        <begin position="5"/>
        <end position="254"/>
    </location>
</feature>
<proteinExistence type="inferred from homology"/>
<keyword evidence="5 9" id="KW-0479">Metal-binding</keyword>
<feature type="active site" evidence="8">
    <location>
        <position position="112"/>
    </location>
</feature>
<dbReference type="GO" id="GO:0006281">
    <property type="term" value="P:DNA repair"/>
    <property type="evidence" value="ECO:0007669"/>
    <property type="project" value="UniProtKB-KW"/>
</dbReference>
<name>A0A8S4C2D9_9ACAR</name>
<dbReference type="PANTHER" id="PTHR43250">
    <property type="entry name" value="EXODEOXYRIBONUCLEASE III"/>
    <property type="match status" value="1"/>
</dbReference>
<evidence type="ECO:0000256" key="7">
    <source>
        <dbReference type="ARBA" id="ARBA00022842"/>
    </source>
</evidence>
<feature type="active site" description="Proton donor/acceptor" evidence="8">
    <location>
        <position position="153"/>
    </location>
</feature>
<evidence type="ECO:0000256" key="10">
    <source>
        <dbReference type="PIRSR" id="PIRSR604808-3"/>
    </source>
</evidence>
<feature type="binding site" evidence="9">
    <location>
        <position position="155"/>
    </location>
    <ligand>
        <name>Mg(2+)</name>
        <dbReference type="ChEBI" id="CHEBI:18420"/>
        <label>1</label>
    </ligand>
</feature>
<keyword evidence="6" id="KW-0378">Hydrolase</keyword>
<protein>
    <recommendedName>
        <fullName evidence="4">exodeoxyribonuclease III</fullName>
        <ecNumber evidence="4">3.1.11.2</ecNumber>
    </recommendedName>
</protein>
<evidence type="ECO:0000256" key="1">
    <source>
        <dbReference type="ARBA" id="ARBA00000493"/>
    </source>
</evidence>
<dbReference type="CDD" id="cd09086">
    <property type="entry name" value="ExoIII-like_AP-endo"/>
    <property type="match status" value="1"/>
</dbReference>
<keyword evidence="11" id="KW-0234">DNA repair</keyword>
<dbReference type="GO" id="GO:0003677">
    <property type="term" value="F:DNA binding"/>
    <property type="evidence" value="ECO:0007669"/>
    <property type="project" value="InterPro"/>
</dbReference>
<feature type="binding site" evidence="9">
    <location>
        <position position="35"/>
    </location>
    <ligand>
        <name>Mg(2+)</name>
        <dbReference type="ChEBI" id="CHEBI:18420"/>
        <label>1</label>
    </ligand>
</feature>
<evidence type="ECO:0000256" key="9">
    <source>
        <dbReference type="PIRSR" id="PIRSR604808-2"/>
    </source>
</evidence>
<comment type="cofactor">
    <cofactor evidence="2">
        <name>Mn(2+)</name>
        <dbReference type="ChEBI" id="CHEBI:29035"/>
    </cofactor>
</comment>
<dbReference type="Gene3D" id="3.60.10.10">
    <property type="entry name" value="Endonuclease/exonuclease/phosphatase"/>
    <property type="match status" value="1"/>
</dbReference>
<evidence type="ECO:0000256" key="6">
    <source>
        <dbReference type="ARBA" id="ARBA00022801"/>
    </source>
</evidence>
<keyword evidence="7 9" id="KW-0460">Magnesium</keyword>
<organism evidence="13 14">
    <name type="scientific">Hyalomma marginatum</name>
    <dbReference type="NCBI Taxonomy" id="34627"/>
    <lineage>
        <taxon>Eukaryota</taxon>
        <taxon>Metazoa</taxon>
        <taxon>Ecdysozoa</taxon>
        <taxon>Arthropoda</taxon>
        <taxon>Chelicerata</taxon>
        <taxon>Arachnida</taxon>
        <taxon>Acari</taxon>
        <taxon>Parasitiformes</taxon>
        <taxon>Ixodida</taxon>
        <taxon>Ixodoidea</taxon>
        <taxon>Ixodidae</taxon>
        <taxon>Hyalomminae</taxon>
        <taxon>Hyalomma</taxon>
    </lineage>
</organism>
<dbReference type="EMBL" id="CAJVAF010000315">
    <property type="protein sequence ID" value="CAG7596478.1"/>
    <property type="molecule type" value="Genomic_DNA"/>
</dbReference>
<comment type="similarity">
    <text evidence="3 11">Belongs to the DNA repair enzymes AP/ExoA family.</text>
</comment>
<keyword evidence="11" id="KW-0227">DNA damage</keyword>
<dbReference type="InterPro" id="IPR036691">
    <property type="entry name" value="Endo/exonu/phosph_ase_sf"/>
</dbReference>
<evidence type="ECO:0000313" key="14">
    <source>
        <dbReference type="Proteomes" id="UP000837675"/>
    </source>
</evidence>
<evidence type="ECO:0000313" key="13">
    <source>
        <dbReference type="EMBL" id="CAG7596478.1"/>
    </source>
</evidence>
<dbReference type="PROSITE" id="PS00728">
    <property type="entry name" value="AP_NUCLEASE_F1_3"/>
    <property type="match status" value="1"/>
</dbReference>
<dbReference type="AlphaFoldDB" id="A0A8S4C2D9"/>
<feature type="binding site" evidence="9">
    <location>
        <position position="153"/>
    </location>
    <ligand>
        <name>Mg(2+)</name>
        <dbReference type="ChEBI" id="CHEBI:18420"/>
        <label>1</label>
    </ligand>
</feature>
<dbReference type="GO" id="GO:0008311">
    <property type="term" value="F:double-stranded DNA 3'-5' DNA exonuclease activity"/>
    <property type="evidence" value="ECO:0007669"/>
    <property type="project" value="UniProtKB-EC"/>
</dbReference>
<comment type="cofactor">
    <cofactor evidence="9 11">
        <name>Mg(2+)</name>
        <dbReference type="ChEBI" id="CHEBI:18420"/>
    </cofactor>
    <cofactor evidence="9 11">
        <name>Mn(2+)</name>
        <dbReference type="ChEBI" id="CHEBI:29035"/>
    </cofactor>
    <text evidence="9 11">Probably binds two magnesium or manganese ions per subunit.</text>
</comment>
<comment type="caution">
    <text evidence="13">The sequence shown here is derived from an EMBL/GenBank/DDBJ whole genome shotgun (WGS) entry which is preliminary data.</text>
</comment>
<dbReference type="InterPro" id="IPR005135">
    <property type="entry name" value="Endo/exonuclease/phosphatase"/>
</dbReference>
<feature type="binding site" evidence="9">
    <location>
        <position position="8"/>
    </location>
    <ligand>
        <name>Mg(2+)</name>
        <dbReference type="ChEBI" id="CHEBI:18420"/>
        <label>1</label>
    </ligand>
</feature>
<evidence type="ECO:0000256" key="5">
    <source>
        <dbReference type="ARBA" id="ARBA00022723"/>
    </source>
</evidence>
<feature type="site" description="Interaction with DNA substrate" evidence="10">
    <location>
        <position position="254"/>
    </location>
</feature>
<evidence type="ECO:0000256" key="3">
    <source>
        <dbReference type="ARBA" id="ARBA00007092"/>
    </source>
</evidence>
<dbReference type="InterPro" id="IPR037493">
    <property type="entry name" value="ExoIII-like"/>
</dbReference>
<reference evidence="13" key="1">
    <citation type="submission" date="2021-06" db="EMBL/GenBank/DDBJ databases">
        <authorList>
            <person name="Nardi T."/>
            <person name="Nardi T."/>
        </authorList>
    </citation>
    <scope>NUCLEOTIDE SEQUENCE</scope>
</reference>
<evidence type="ECO:0000256" key="8">
    <source>
        <dbReference type="PIRSR" id="PIRSR604808-1"/>
    </source>
</evidence>
<accession>A0A8S4C2D9</accession>
<feature type="binding site" evidence="9">
    <location>
        <position position="254"/>
    </location>
    <ligand>
        <name>Mg(2+)</name>
        <dbReference type="ChEBI" id="CHEBI:18420"/>
        <label>1</label>
    </ligand>
</feature>
<comment type="catalytic activity">
    <reaction evidence="1">
        <text>Exonucleolytic cleavage in the 3'- to 5'-direction to yield nucleoside 5'-phosphates.</text>
        <dbReference type="EC" id="3.1.11.2"/>
    </reaction>
</comment>
<dbReference type="NCBIfam" id="TIGR00195">
    <property type="entry name" value="exoDNase_III"/>
    <property type="match status" value="1"/>
</dbReference>
<evidence type="ECO:0000256" key="4">
    <source>
        <dbReference type="ARBA" id="ARBA00012115"/>
    </source>
</evidence>
<gene>
    <name evidence="13" type="ORF">MHYMCMPASI_00874</name>
</gene>
<keyword evidence="9" id="KW-0464">Manganese</keyword>
<evidence type="ECO:0000256" key="2">
    <source>
        <dbReference type="ARBA" id="ARBA00001936"/>
    </source>
</evidence>
<dbReference type="InterPro" id="IPR020848">
    <property type="entry name" value="AP_endonuclease_F1_CS"/>
</dbReference>
<dbReference type="EC" id="3.1.11.2" evidence="4"/>
<feature type="active site" description="Proton acceptor" evidence="8">
    <location>
        <position position="254"/>
    </location>
</feature>
<evidence type="ECO:0000259" key="12">
    <source>
        <dbReference type="Pfam" id="PF03372"/>
    </source>
</evidence>
<dbReference type="Proteomes" id="UP000837675">
    <property type="component" value="Unassembled WGS sequence"/>
</dbReference>
<feature type="binding site" evidence="9">
    <location>
        <position position="253"/>
    </location>
    <ligand>
        <name>Mg(2+)</name>
        <dbReference type="ChEBI" id="CHEBI:18420"/>
        <label>1</label>
    </ligand>
</feature>
<sequence length="263" mass="30029">MALIASWNVNSINARINHLRRFLAEKKPEIILLQETKCQTEKFPFEALEEFNYNIKVYGQKSYNGVAILSKSPIEDSILGLPTLSEDWLPEARYIEAFTTVNGYPLRVISVYVPNGLEVGSCRFLYKLEFLQALKQRLIHLSKTEENIIVGGDLNVAPEEIDVYNPKGLDGSICFHIKERSQLRGIINSGFVDTFRAMNPGMQEFSWWDYRGNGYIQNRGMRIDHILVSPNVSDMILKAEIFKEARGWEKASDHVPVLCKLGN</sequence>
<dbReference type="PANTHER" id="PTHR43250:SF2">
    <property type="entry name" value="EXODEOXYRIBONUCLEASE III"/>
    <property type="match status" value="1"/>
</dbReference>
<feature type="site" description="Important for catalytic activity" evidence="10">
    <location>
        <position position="224"/>
    </location>
</feature>
<feature type="site" description="Transition state stabilizer" evidence="10">
    <location>
        <position position="155"/>
    </location>
</feature>
<dbReference type="SUPFAM" id="SSF56219">
    <property type="entry name" value="DNase I-like"/>
    <property type="match status" value="1"/>
</dbReference>
<evidence type="ECO:0000256" key="11">
    <source>
        <dbReference type="RuleBase" id="RU362131"/>
    </source>
</evidence>
<dbReference type="GO" id="GO:0046872">
    <property type="term" value="F:metal ion binding"/>
    <property type="evidence" value="ECO:0007669"/>
    <property type="project" value="UniProtKB-KW"/>
</dbReference>
<dbReference type="PROSITE" id="PS51435">
    <property type="entry name" value="AP_NUCLEASE_F1_4"/>
    <property type="match status" value="1"/>
</dbReference>
<dbReference type="GO" id="GO:0004519">
    <property type="term" value="F:endonuclease activity"/>
    <property type="evidence" value="ECO:0007669"/>
    <property type="project" value="InterPro"/>
</dbReference>
<keyword evidence="14" id="KW-1185">Reference proteome</keyword>
<dbReference type="NCBIfam" id="TIGR00633">
    <property type="entry name" value="xth"/>
    <property type="match status" value="1"/>
</dbReference>